<keyword evidence="1" id="KW-0418">Kinase</keyword>
<sequence length="313" mass="34780">MSLPKNIEEISTNVRTALGSSTSLQFSDFRPLVGGAANYVFLGRLANPIPDDGIPTVIRDVAEAETLQAVGQCAEATNGLYCVRTPKLYLFSLEASTIVQEYLQDSINLKQYVLKYYEAHTPKDKQPQCFGIGDCLGRWLKNFHQFPELLSGKRQLFETLRTLAEEELKDDGSLQPRHGDYWSGNILIPDRAITDASSKIPMFVVDWEVVSLGMPVRDVGQMIAEMWMPKLFKGIDASEWLVSGFLAGYGSLDNDRAFRTAIHVGCHLAVIGGSVTGWGSPEDVTRVVSFGRDVIVKGHEKDMSWFRGGPWNQ</sequence>
<dbReference type="AlphaFoldDB" id="A0AA40EQA8"/>
<name>A0AA40EQA8_9PEZI</name>
<gene>
    <name evidence="1" type="ORF">B0T18DRAFT_468857</name>
</gene>
<comment type="caution">
    <text evidence="1">The sequence shown here is derived from an EMBL/GenBank/DDBJ whole genome shotgun (WGS) entry which is preliminary data.</text>
</comment>
<keyword evidence="1" id="KW-0808">Transferase</keyword>
<dbReference type="Gene3D" id="3.90.1200.10">
    <property type="match status" value="1"/>
</dbReference>
<dbReference type="SUPFAM" id="SSF56112">
    <property type="entry name" value="Protein kinase-like (PK-like)"/>
    <property type="match status" value="1"/>
</dbReference>
<reference evidence="1" key="1">
    <citation type="submission" date="2023-06" db="EMBL/GenBank/DDBJ databases">
        <title>Genome-scale phylogeny and comparative genomics of the fungal order Sordariales.</title>
        <authorList>
            <consortium name="Lawrence Berkeley National Laboratory"/>
            <person name="Hensen N."/>
            <person name="Bonometti L."/>
            <person name="Westerberg I."/>
            <person name="Brannstrom I.O."/>
            <person name="Guillou S."/>
            <person name="Cros-Aarteil S."/>
            <person name="Calhoun S."/>
            <person name="Haridas S."/>
            <person name="Kuo A."/>
            <person name="Mondo S."/>
            <person name="Pangilinan J."/>
            <person name="Riley R."/>
            <person name="LaButti K."/>
            <person name="Andreopoulos B."/>
            <person name="Lipzen A."/>
            <person name="Chen C."/>
            <person name="Yanf M."/>
            <person name="Daum C."/>
            <person name="Ng V."/>
            <person name="Clum A."/>
            <person name="Steindorff A."/>
            <person name="Ohm R."/>
            <person name="Martin F."/>
            <person name="Silar P."/>
            <person name="Natvig D."/>
            <person name="Lalanne C."/>
            <person name="Gautier V."/>
            <person name="Ament-velasquez S.L."/>
            <person name="Kruys A."/>
            <person name="Hutchinson M.I."/>
            <person name="Powell A.J."/>
            <person name="Barry K."/>
            <person name="Miller A.N."/>
            <person name="Grigoriev I.V."/>
            <person name="Debuchy R."/>
            <person name="Gladieux P."/>
            <person name="Thoren M.H."/>
            <person name="Johannesson H."/>
        </authorList>
    </citation>
    <scope>NUCLEOTIDE SEQUENCE</scope>
    <source>
        <strain evidence="1">SMH3187-1</strain>
    </source>
</reference>
<evidence type="ECO:0000313" key="1">
    <source>
        <dbReference type="EMBL" id="KAK0743516.1"/>
    </source>
</evidence>
<organism evidence="1 2">
    <name type="scientific">Schizothecium vesticola</name>
    <dbReference type="NCBI Taxonomy" id="314040"/>
    <lineage>
        <taxon>Eukaryota</taxon>
        <taxon>Fungi</taxon>
        <taxon>Dikarya</taxon>
        <taxon>Ascomycota</taxon>
        <taxon>Pezizomycotina</taxon>
        <taxon>Sordariomycetes</taxon>
        <taxon>Sordariomycetidae</taxon>
        <taxon>Sordariales</taxon>
        <taxon>Schizotheciaceae</taxon>
        <taxon>Schizothecium</taxon>
    </lineage>
</organism>
<dbReference type="EMBL" id="JAUKUD010000005">
    <property type="protein sequence ID" value="KAK0743516.1"/>
    <property type="molecule type" value="Genomic_DNA"/>
</dbReference>
<accession>A0AA40EQA8</accession>
<dbReference type="Proteomes" id="UP001172155">
    <property type="component" value="Unassembled WGS sequence"/>
</dbReference>
<evidence type="ECO:0000313" key="2">
    <source>
        <dbReference type="Proteomes" id="UP001172155"/>
    </source>
</evidence>
<keyword evidence="2" id="KW-1185">Reference proteome</keyword>
<dbReference type="InterPro" id="IPR011009">
    <property type="entry name" value="Kinase-like_dom_sf"/>
</dbReference>
<protein>
    <submittedName>
        <fullName evidence="1">Kinase-like domain-containing protein</fullName>
    </submittedName>
</protein>
<dbReference type="GO" id="GO:0016301">
    <property type="term" value="F:kinase activity"/>
    <property type="evidence" value="ECO:0007669"/>
    <property type="project" value="UniProtKB-KW"/>
</dbReference>
<proteinExistence type="predicted"/>